<dbReference type="PANTHER" id="PTHR10909">
    <property type="entry name" value="ELECTRON TRANSPORT OXIDOREDUCTASE"/>
    <property type="match status" value="1"/>
</dbReference>
<evidence type="ECO:0000313" key="7">
    <source>
        <dbReference type="Proteomes" id="UP001174909"/>
    </source>
</evidence>
<keyword evidence="4" id="KW-0274">FAD</keyword>
<dbReference type="GO" id="GO:0071949">
    <property type="term" value="F:FAD binding"/>
    <property type="evidence" value="ECO:0007669"/>
    <property type="project" value="InterPro"/>
</dbReference>
<dbReference type="InterPro" id="IPR009100">
    <property type="entry name" value="AcylCoA_DH/oxidase_NM_dom_sf"/>
</dbReference>
<comment type="caution">
    <text evidence="6">The sequence shown here is derived from an EMBL/GenBank/DDBJ whole genome shotgun (WGS) entry which is preliminary data.</text>
</comment>
<feature type="domain" description="Acyl-coenzyme A oxidase N-terminal" evidence="5">
    <location>
        <begin position="21"/>
        <end position="128"/>
    </location>
</feature>
<proteinExistence type="predicted"/>
<dbReference type="Pfam" id="PF14749">
    <property type="entry name" value="Acyl-CoA_ox_N"/>
    <property type="match status" value="1"/>
</dbReference>
<keyword evidence="7" id="KW-1185">Reference proteome</keyword>
<dbReference type="GO" id="GO:0033540">
    <property type="term" value="P:fatty acid beta-oxidation using acyl-CoA oxidase"/>
    <property type="evidence" value="ECO:0007669"/>
    <property type="project" value="TreeGrafter"/>
</dbReference>
<evidence type="ECO:0000256" key="2">
    <source>
        <dbReference type="ARBA" id="ARBA00005189"/>
    </source>
</evidence>
<dbReference type="Gene3D" id="2.40.110.10">
    <property type="entry name" value="Butyryl-CoA Dehydrogenase, subunit A, domain 2"/>
    <property type="match status" value="1"/>
</dbReference>
<dbReference type="Proteomes" id="UP001174909">
    <property type="component" value="Unassembled WGS sequence"/>
</dbReference>
<accession>A0AA35TMN5</accession>
<dbReference type="GO" id="GO:0016402">
    <property type="term" value="F:pristanoyl-CoA oxidase activity"/>
    <property type="evidence" value="ECO:0007669"/>
    <property type="project" value="TreeGrafter"/>
</dbReference>
<dbReference type="InterPro" id="IPR046373">
    <property type="entry name" value="Acyl-CoA_Oxase/DH_mid-dom_sf"/>
</dbReference>
<dbReference type="GO" id="GO:0055088">
    <property type="term" value="P:lipid homeostasis"/>
    <property type="evidence" value="ECO:0007669"/>
    <property type="project" value="TreeGrafter"/>
</dbReference>
<reference evidence="6" key="1">
    <citation type="submission" date="2023-03" db="EMBL/GenBank/DDBJ databases">
        <authorList>
            <person name="Steffen K."/>
            <person name="Cardenas P."/>
        </authorList>
    </citation>
    <scope>NUCLEOTIDE SEQUENCE</scope>
</reference>
<dbReference type="GO" id="GO:0005777">
    <property type="term" value="C:peroxisome"/>
    <property type="evidence" value="ECO:0007669"/>
    <property type="project" value="InterPro"/>
</dbReference>
<evidence type="ECO:0000259" key="5">
    <source>
        <dbReference type="Pfam" id="PF14749"/>
    </source>
</evidence>
<evidence type="ECO:0000256" key="3">
    <source>
        <dbReference type="ARBA" id="ARBA00022630"/>
    </source>
</evidence>
<sequence>MTAKPVENPLVKYRRRASFSVPDLRNYLYGGEELVKFTYQIWDTLERDPLFAHQNVDLTLDQKRELAFKRAKRIFEYDFLPPTEALQNPAKVLAFTSAVQMYDMSTGAVFGLSRSLVIVAIRASGTERHSGIVEDLLTMKAFGCFALTEISHGTNTRAMRTTATYQPSTQEFILHTPDLEATKCWVGNLGKMATHSLVFAQLVTPDGVCHGLHQFVVPVRDPAHPPPLPRGLRWGHGGKVGAERSC</sequence>
<name>A0AA35TMN5_GEOBA</name>
<dbReference type="InterPro" id="IPR012258">
    <property type="entry name" value="Acyl-CoA_oxidase"/>
</dbReference>
<comment type="pathway">
    <text evidence="2">Lipid metabolism.</text>
</comment>
<dbReference type="PANTHER" id="PTHR10909:SF390">
    <property type="entry name" value="PEROXISOMAL ACYL-COENZYME A OXIDASE 3"/>
    <property type="match status" value="1"/>
</dbReference>
<dbReference type="InterPro" id="IPR029320">
    <property type="entry name" value="Acyl-CoA_ox_N"/>
</dbReference>
<evidence type="ECO:0000256" key="1">
    <source>
        <dbReference type="ARBA" id="ARBA00001974"/>
    </source>
</evidence>
<evidence type="ECO:0000313" key="6">
    <source>
        <dbReference type="EMBL" id="CAI8050687.1"/>
    </source>
</evidence>
<evidence type="ECO:0000256" key="4">
    <source>
        <dbReference type="ARBA" id="ARBA00022827"/>
    </source>
</evidence>
<keyword evidence="3" id="KW-0285">Flavoprotein</keyword>
<gene>
    <name evidence="6" type="ORF">GBAR_LOCUS27805</name>
</gene>
<comment type="cofactor">
    <cofactor evidence="1">
        <name>FAD</name>
        <dbReference type="ChEBI" id="CHEBI:57692"/>
    </cofactor>
</comment>
<protein>
    <submittedName>
        <fullName evidence="6">Peroxisomal acyl-coenzyme A oxidase 3</fullName>
    </submittedName>
</protein>
<dbReference type="GO" id="GO:0005504">
    <property type="term" value="F:fatty acid binding"/>
    <property type="evidence" value="ECO:0007669"/>
    <property type="project" value="TreeGrafter"/>
</dbReference>
<dbReference type="SUPFAM" id="SSF56645">
    <property type="entry name" value="Acyl-CoA dehydrogenase NM domain-like"/>
    <property type="match status" value="1"/>
</dbReference>
<dbReference type="EMBL" id="CASHTH010003883">
    <property type="protein sequence ID" value="CAI8050687.1"/>
    <property type="molecule type" value="Genomic_DNA"/>
</dbReference>
<organism evidence="6 7">
    <name type="scientific">Geodia barretti</name>
    <name type="common">Barrett's horny sponge</name>
    <dbReference type="NCBI Taxonomy" id="519541"/>
    <lineage>
        <taxon>Eukaryota</taxon>
        <taxon>Metazoa</taxon>
        <taxon>Porifera</taxon>
        <taxon>Demospongiae</taxon>
        <taxon>Heteroscleromorpha</taxon>
        <taxon>Tetractinellida</taxon>
        <taxon>Astrophorina</taxon>
        <taxon>Geodiidae</taxon>
        <taxon>Geodia</taxon>
    </lineage>
</organism>
<dbReference type="AlphaFoldDB" id="A0AA35TMN5"/>